<dbReference type="AlphaFoldDB" id="A0A131YFU7"/>
<feature type="signal peptide" evidence="1">
    <location>
        <begin position="1"/>
        <end position="20"/>
    </location>
</feature>
<evidence type="ECO:0008006" key="3">
    <source>
        <dbReference type="Google" id="ProtNLM"/>
    </source>
</evidence>
<reference evidence="2" key="1">
    <citation type="journal article" date="2016" name="Ticks Tick Borne Dis.">
        <title>De novo assembly and annotation of the salivary gland transcriptome of Rhipicephalus appendiculatus male and female ticks during blood feeding.</title>
        <authorList>
            <person name="de Castro M.H."/>
            <person name="de Klerk D."/>
            <person name="Pienaar R."/>
            <person name="Latif A.A."/>
            <person name="Rees D.J."/>
            <person name="Mans B.J."/>
        </authorList>
    </citation>
    <scope>NUCLEOTIDE SEQUENCE</scope>
    <source>
        <tissue evidence="2">Salivary glands</tissue>
    </source>
</reference>
<evidence type="ECO:0000256" key="1">
    <source>
        <dbReference type="SAM" id="SignalP"/>
    </source>
</evidence>
<feature type="chain" id="PRO_5007285010" description="Secreted protein" evidence="1">
    <location>
        <begin position="21"/>
        <end position="148"/>
    </location>
</feature>
<proteinExistence type="predicted"/>
<dbReference type="EMBL" id="GEDV01011149">
    <property type="protein sequence ID" value="JAP77408.1"/>
    <property type="molecule type" value="Transcribed_RNA"/>
</dbReference>
<sequence length="148" mass="16599">MTVTWLLLSSLAALIGHGSSWDGDSSTTPANNDGPSRIPDGIPDLRDIAVRLSQRLSLRRKYLLLMMQMTSVNIQLTDEGHLVWMAISVVDSGCKMQYPPPDPYRCVAMLCAPVRPCYGWMRLTDDGKLHFLWHRCLPPNKETGLSRC</sequence>
<evidence type="ECO:0000313" key="2">
    <source>
        <dbReference type="EMBL" id="JAP77408.1"/>
    </source>
</evidence>
<protein>
    <recommendedName>
        <fullName evidence="3">Secreted protein</fullName>
    </recommendedName>
</protein>
<accession>A0A131YFU7</accession>
<keyword evidence="1" id="KW-0732">Signal</keyword>
<name>A0A131YFU7_RHIAP</name>
<organism evidence="2">
    <name type="scientific">Rhipicephalus appendiculatus</name>
    <name type="common">Brown ear tick</name>
    <dbReference type="NCBI Taxonomy" id="34631"/>
    <lineage>
        <taxon>Eukaryota</taxon>
        <taxon>Metazoa</taxon>
        <taxon>Ecdysozoa</taxon>
        <taxon>Arthropoda</taxon>
        <taxon>Chelicerata</taxon>
        <taxon>Arachnida</taxon>
        <taxon>Acari</taxon>
        <taxon>Parasitiformes</taxon>
        <taxon>Ixodida</taxon>
        <taxon>Ixodoidea</taxon>
        <taxon>Ixodidae</taxon>
        <taxon>Rhipicephalinae</taxon>
        <taxon>Rhipicephalus</taxon>
        <taxon>Rhipicephalus</taxon>
    </lineage>
</organism>